<evidence type="ECO:0000313" key="4">
    <source>
        <dbReference type="Proteomes" id="UP000281028"/>
    </source>
</evidence>
<evidence type="ECO:0000256" key="1">
    <source>
        <dbReference type="ARBA" id="ARBA00022679"/>
    </source>
</evidence>
<reference evidence="3" key="1">
    <citation type="submission" date="2020-05" db="EMBL/GenBank/DDBJ databases">
        <title>Chitinophaga laudate sp. nov., isolated from a tropical peat swamp.</title>
        <authorList>
            <person name="Goh C.B.S."/>
            <person name="Lee M.S."/>
            <person name="Parimannan S."/>
            <person name="Pasbakhsh P."/>
            <person name="Yule C.M."/>
            <person name="Rajandas H."/>
            <person name="Loke S."/>
            <person name="Croft L."/>
            <person name="Tan J.B.L."/>
        </authorList>
    </citation>
    <scope>NUCLEOTIDE SEQUENCE</scope>
    <source>
        <strain evidence="3">Mgbs1</strain>
    </source>
</reference>
<accession>A0A3S1BMG5</accession>
<keyword evidence="4" id="KW-1185">Reference proteome</keyword>
<dbReference type="InterPro" id="IPR000182">
    <property type="entry name" value="GNAT_dom"/>
</dbReference>
<dbReference type="PANTHER" id="PTHR43800:SF1">
    <property type="entry name" value="PEPTIDYL-LYSINE N-ACETYLTRANSFERASE YJAB"/>
    <property type="match status" value="1"/>
</dbReference>
<keyword evidence="2" id="KW-0012">Acyltransferase</keyword>
<dbReference type="CDD" id="cd04301">
    <property type="entry name" value="NAT_SF"/>
    <property type="match status" value="1"/>
</dbReference>
<sequence length="142" mass="16284">MEINKATEKDFDEITAVWEASVRATHDFLPETELQYLRPLVRTEFLPAVQVYHIRQEQDIVAFLGVLEDKIEMLFVHPAAMKKGYGRQLLRFAIDDLQMTKVDVNEQNPNAVGFYLHAGFKLLSRSPLDSMGKPFPILHLGL</sequence>
<dbReference type="Proteomes" id="UP000281028">
    <property type="component" value="Unassembled WGS sequence"/>
</dbReference>
<dbReference type="Gene3D" id="3.40.630.30">
    <property type="match status" value="1"/>
</dbReference>
<dbReference type="InterPro" id="IPR016181">
    <property type="entry name" value="Acyl_CoA_acyltransferase"/>
</dbReference>
<dbReference type="GO" id="GO:0016747">
    <property type="term" value="F:acyltransferase activity, transferring groups other than amino-acyl groups"/>
    <property type="evidence" value="ECO:0007669"/>
    <property type="project" value="InterPro"/>
</dbReference>
<proteinExistence type="predicted"/>
<dbReference type="AlphaFoldDB" id="A0A3S1BMG5"/>
<dbReference type="Pfam" id="PF13508">
    <property type="entry name" value="Acetyltransf_7"/>
    <property type="match status" value="1"/>
</dbReference>
<evidence type="ECO:0000256" key="2">
    <source>
        <dbReference type="ARBA" id="ARBA00023315"/>
    </source>
</evidence>
<gene>
    <name evidence="3" type="ORF">ECE50_012610</name>
</gene>
<dbReference type="PROSITE" id="PS51186">
    <property type="entry name" value="GNAT"/>
    <property type="match status" value="1"/>
</dbReference>
<dbReference type="EMBL" id="RIAR02000001">
    <property type="protein sequence ID" value="NSL87681.1"/>
    <property type="molecule type" value="Genomic_DNA"/>
</dbReference>
<organism evidence="3 4">
    <name type="scientific">Chitinophaga solisilvae</name>
    <dbReference type="NCBI Taxonomy" id="1233460"/>
    <lineage>
        <taxon>Bacteria</taxon>
        <taxon>Pseudomonadati</taxon>
        <taxon>Bacteroidota</taxon>
        <taxon>Chitinophagia</taxon>
        <taxon>Chitinophagales</taxon>
        <taxon>Chitinophagaceae</taxon>
        <taxon>Chitinophaga</taxon>
    </lineage>
</organism>
<dbReference type="SUPFAM" id="SSF55729">
    <property type="entry name" value="Acyl-CoA N-acyltransferases (Nat)"/>
    <property type="match status" value="1"/>
</dbReference>
<comment type="caution">
    <text evidence="3">The sequence shown here is derived from an EMBL/GenBank/DDBJ whole genome shotgun (WGS) entry which is preliminary data.</text>
</comment>
<name>A0A3S1BMG5_9BACT</name>
<dbReference type="PANTHER" id="PTHR43800">
    <property type="entry name" value="PEPTIDYL-LYSINE N-ACETYLTRANSFERASE YJAB"/>
    <property type="match status" value="1"/>
</dbReference>
<evidence type="ECO:0000313" key="3">
    <source>
        <dbReference type="EMBL" id="NSL87681.1"/>
    </source>
</evidence>
<protein>
    <submittedName>
        <fullName evidence="3">GNAT family N-acetyltransferase</fullName>
    </submittedName>
</protein>
<dbReference type="OrthoDB" id="9789605at2"/>
<keyword evidence="1" id="KW-0808">Transferase</keyword>